<dbReference type="GO" id="GO:0016020">
    <property type="term" value="C:membrane"/>
    <property type="evidence" value="ECO:0007669"/>
    <property type="project" value="UniProtKB-SubCell"/>
</dbReference>
<dbReference type="InterPro" id="IPR006694">
    <property type="entry name" value="Fatty_acid_hydroxylase"/>
</dbReference>
<gene>
    <name evidence="7" type="ORF">Q5P01_012139</name>
</gene>
<dbReference type="Proteomes" id="UP001187415">
    <property type="component" value="Unassembled WGS sequence"/>
</dbReference>
<reference evidence="7" key="1">
    <citation type="submission" date="2023-07" db="EMBL/GenBank/DDBJ databases">
        <title>Chromosome-level Genome Assembly of Striped Snakehead (Channa striata).</title>
        <authorList>
            <person name="Liu H."/>
        </authorList>
    </citation>
    <scope>NUCLEOTIDE SEQUENCE</scope>
    <source>
        <strain evidence="7">Gz</strain>
        <tissue evidence="7">Muscle</tissue>
    </source>
</reference>
<dbReference type="GO" id="GO:0016491">
    <property type="term" value="F:oxidoreductase activity"/>
    <property type="evidence" value="ECO:0007669"/>
    <property type="project" value="InterPro"/>
</dbReference>
<evidence type="ECO:0000259" key="6">
    <source>
        <dbReference type="Pfam" id="PF04116"/>
    </source>
</evidence>
<dbReference type="PANTHER" id="PTHR11863">
    <property type="entry name" value="STEROL DESATURASE"/>
    <property type="match status" value="1"/>
</dbReference>
<dbReference type="InterPro" id="IPR050307">
    <property type="entry name" value="Sterol_Desaturase_Related"/>
</dbReference>
<protein>
    <recommendedName>
        <fullName evidence="6">Fatty acid hydroxylase domain-containing protein</fullName>
    </recommendedName>
</protein>
<feature type="transmembrane region" description="Helical" evidence="5">
    <location>
        <begin position="151"/>
        <end position="169"/>
    </location>
</feature>
<evidence type="ECO:0000256" key="3">
    <source>
        <dbReference type="ARBA" id="ARBA00022989"/>
    </source>
</evidence>
<feature type="transmembrane region" description="Helical" evidence="5">
    <location>
        <begin position="189"/>
        <end position="209"/>
    </location>
</feature>
<dbReference type="AlphaFoldDB" id="A0AA88MR54"/>
<evidence type="ECO:0000256" key="4">
    <source>
        <dbReference type="ARBA" id="ARBA00023136"/>
    </source>
</evidence>
<proteinExistence type="predicted"/>
<sequence length="352" mass="40285">MSAHIVGLNSCFSVQRRHISTGSRPSAFNVLRNHMVLDTLTVVEGGFVHFLGGFTQTSSGPGPKAVVFTGCAMDHVLNIADRYIFSPYVYPASWPEDGALRQTISLWMVTNLGAQLIYLGFGALSFYCVFDHKLTKHPQFIRNQVRKEIQLGIVSIFWMSFPTVALFFWEVRGHSKLYDNVSESTLGWPGVLLGIAGFLFFTDMCIYWIHRCMHHKSIYKLLHKQHHIFKIPTPFASHAFHPLDGFLQSLPYHVYPFIFPLHKVVYLSLFVFVNIWTISIHDGDYRIPGPLIYLINGAAHHVDHHLYFNYNYGQYFTLWDRLGGSYRHPSALLGKGPHDHVRKLMVHAAHTQ</sequence>
<evidence type="ECO:0000256" key="2">
    <source>
        <dbReference type="ARBA" id="ARBA00022692"/>
    </source>
</evidence>
<evidence type="ECO:0000313" key="7">
    <source>
        <dbReference type="EMBL" id="KAK2841939.1"/>
    </source>
</evidence>
<dbReference type="GO" id="GO:0005506">
    <property type="term" value="F:iron ion binding"/>
    <property type="evidence" value="ECO:0007669"/>
    <property type="project" value="InterPro"/>
</dbReference>
<evidence type="ECO:0000313" key="8">
    <source>
        <dbReference type="Proteomes" id="UP001187415"/>
    </source>
</evidence>
<comment type="caution">
    <text evidence="7">The sequence shown here is derived from an EMBL/GenBank/DDBJ whole genome shotgun (WGS) entry which is preliminary data.</text>
</comment>
<name>A0AA88MR54_CHASR</name>
<evidence type="ECO:0000256" key="5">
    <source>
        <dbReference type="SAM" id="Phobius"/>
    </source>
</evidence>
<keyword evidence="8" id="KW-1185">Reference proteome</keyword>
<keyword evidence="2 5" id="KW-0812">Transmembrane</keyword>
<feature type="domain" description="Fatty acid hydroxylase" evidence="6">
    <location>
        <begin position="197"/>
        <end position="324"/>
    </location>
</feature>
<organism evidence="7 8">
    <name type="scientific">Channa striata</name>
    <name type="common">Snakehead murrel</name>
    <name type="synonym">Ophicephalus striatus</name>
    <dbReference type="NCBI Taxonomy" id="64152"/>
    <lineage>
        <taxon>Eukaryota</taxon>
        <taxon>Metazoa</taxon>
        <taxon>Chordata</taxon>
        <taxon>Craniata</taxon>
        <taxon>Vertebrata</taxon>
        <taxon>Euteleostomi</taxon>
        <taxon>Actinopterygii</taxon>
        <taxon>Neopterygii</taxon>
        <taxon>Teleostei</taxon>
        <taxon>Neoteleostei</taxon>
        <taxon>Acanthomorphata</taxon>
        <taxon>Anabantaria</taxon>
        <taxon>Anabantiformes</taxon>
        <taxon>Channoidei</taxon>
        <taxon>Channidae</taxon>
        <taxon>Channa</taxon>
    </lineage>
</organism>
<comment type="subcellular location">
    <subcellularLocation>
        <location evidence="1">Membrane</location>
    </subcellularLocation>
</comment>
<feature type="transmembrane region" description="Helical" evidence="5">
    <location>
        <begin position="104"/>
        <end position="130"/>
    </location>
</feature>
<keyword evidence="4 5" id="KW-0472">Membrane</keyword>
<accession>A0AA88MR54</accession>
<dbReference type="Pfam" id="PF04116">
    <property type="entry name" value="FA_hydroxylase"/>
    <property type="match status" value="1"/>
</dbReference>
<evidence type="ECO:0000256" key="1">
    <source>
        <dbReference type="ARBA" id="ARBA00004370"/>
    </source>
</evidence>
<keyword evidence="3 5" id="KW-1133">Transmembrane helix</keyword>
<dbReference type="GO" id="GO:0008610">
    <property type="term" value="P:lipid biosynthetic process"/>
    <property type="evidence" value="ECO:0007669"/>
    <property type="project" value="InterPro"/>
</dbReference>
<dbReference type="EMBL" id="JAUPFM010000009">
    <property type="protein sequence ID" value="KAK2841939.1"/>
    <property type="molecule type" value="Genomic_DNA"/>
</dbReference>